<proteinExistence type="predicted"/>
<evidence type="ECO:0000313" key="2">
    <source>
        <dbReference type="EMBL" id="KAF2454435.1"/>
    </source>
</evidence>
<evidence type="ECO:0000313" key="3">
    <source>
        <dbReference type="Proteomes" id="UP000799766"/>
    </source>
</evidence>
<gene>
    <name evidence="2" type="ORF">BDY21DRAFT_352863</name>
</gene>
<keyword evidence="3" id="KW-1185">Reference proteome</keyword>
<protein>
    <submittedName>
        <fullName evidence="2">Uncharacterized protein</fullName>
    </submittedName>
</protein>
<accession>A0A6A6NRP9</accession>
<dbReference type="EMBL" id="MU001691">
    <property type="protein sequence ID" value="KAF2454435.1"/>
    <property type="molecule type" value="Genomic_DNA"/>
</dbReference>
<keyword evidence="1" id="KW-0812">Transmembrane</keyword>
<name>A0A6A6NRP9_9PEZI</name>
<feature type="transmembrane region" description="Helical" evidence="1">
    <location>
        <begin position="60"/>
        <end position="83"/>
    </location>
</feature>
<keyword evidence="1" id="KW-1133">Transmembrane helix</keyword>
<feature type="transmembrane region" description="Helical" evidence="1">
    <location>
        <begin position="30"/>
        <end position="48"/>
    </location>
</feature>
<keyword evidence="1" id="KW-0472">Membrane</keyword>
<reference evidence="2" key="1">
    <citation type="journal article" date="2020" name="Stud. Mycol.">
        <title>101 Dothideomycetes genomes: a test case for predicting lifestyles and emergence of pathogens.</title>
        <authorList>
            <person name="Haridas S."/>
            <person name="Albert R."/>
            <person name="Binder M."/>
            <person name="Bloem J."/>
            <person name="Labutti K."/>
            <person name="Salamov A."/>
            <person name="Andreopoulos B."/>
            <person name="Baker S."/>
            <person name="Barry K."/>
            <person name="Bills G."/>
            <person name="Bluhm B."/>
            <person name="Cannon C."/>
            <person name="Castanera R."/>
            <person name="Culley D."/>
            <person name="Daum C."/>
            <person name="Ezra D."/>
            <person name="Gonzalez J."/>
            <person name="Henrissat B."/>
            <person name="Kuo A."/>
            <person name="Liang C."/>
            <person name="Lipzen A."/>
            <person name="Lutzoni F."/>
            <person name="Magnuson J."/>
            <person name="Mondo S."/>
            <person name="Nolan M."/>
            <person name="Ohm R."/>
            <person name="Pangilinan J."/>
            <person name="Park H.-J."/>
            <person name="Ramirez L."/>
            <person name="Alfaro M."/>
            <person name="Sun H."/>
            <person name="Tritt A."/>
            <person name="Yoshinaga Y."/>
            <person name="Zwiers L.-H."/>
            <person name="Turgeon B."/>
            <person name="Goodwin S."/>
            <person name="Spatafora J."/>
            <person name="Crous P."/>
            <person name="Grigoriev I."/>
        </authorList>
    </citation>
    <scope>NUCLEOTIDE SEQUENCE</scope>
    <source>
        <strain evidence="2">ATCC 16933</strain>
    </source>
</reference>
<dbReference type="Proteomes" id="UP000799766">
    <property type="component" value="Unassembled WGS sequence"/>
</dbReference>
<sequence length="95" mass="10687">MPPTRLFLFNLWFTSLAVYDDARRLRVLQRWYFISLAAVSISLDVLLIRSIQMPEESASAAGVFTTWLVPATFFGHLICSQAVQGLHTLRGSLSV</sequence>
<evidence type="ECO:0000256" key="1">
    <source>
        <dbReference type="SAM" id="Phobius"/>
    </source>
</evidence>
<organism evidence="2 3">
    <name type="scientific">Lineolata rhizophorae</name>
    <dbReference type="NCBI Taxonomy" id="578093"/>
    <lineage>
        <taxon>Eukaryota</taxon>
        <taxon>Fungi</taxon>
        <taxon>Dikarya</taxon>
        <taxon>Ascomycota</taxon>
        <taxon>Pezizomycotina</taxon>
        <taxon>Dothideomycetes</taxon>
        <taxon>Dothideomycetes incertae sedis</taxon>
        <taxon>Lineolatales</taxon>
        <taxon>Lineolataceae</taxon>
        <taxon>Lineolata</taxon>
    </lineage>
</organism>
<dbReference type="AlphaFoldDB" id="A0A6A6NRP9"/>